<reference evidence="1 2" key="1">
    <citation type="journal article" date="2024" name="BMC Biol.">
        <title>Comparative genomics of Ascetosporea gives new insight into the evolutionary basis for animal parasitism in Rhizaria.</title>
        <authorList>
            <person name="Hiltunen Thoren M."/>
            <person name="Onut-Brannstrom I."/>
            <person name="Alfjorden A."/>
            <person name="Peckova H."/>
            <person name="Swords F."/>
            <person name="Hooper C."/>
            <person name="Holzer A.S."/>
            <person name="Bass D."/>
            <person name="Burki F."/>
        </authorList>
    </citation>
    <scope>NUCLEOTIDE SEQUENCE [LARGE SCALE GENOMIC DNA]</scope>
    <source>
        <strain evidence="1">20-A016</strain>
    </source>
</reference>
<proteinExistence type="predicted"/>
<organism evidence="1 2">
    <name type="scientific">Bonamia ostreae</name>
    <dbReference type="NCBI Taxonomy" id="126728"/>
    <lineage>
        <taxon>Eukaryota</taxon>
        <taxon>Sar</taxon>
        <taxon>Rhizaria</taxon>
        <taxon>Endomyxa</taxon>
        <taxon>Ascetosporea</taxon>
        <taxon>Haplosporida</taxon>
        <taxon>Bonamia</taxon>
    </lineage>
</organism>
<sequence length="105" mass="12207">MQRLLKNIKKAKFSKNFSQFQKYFLVTKNLAKKSNLFLYGISLYGIVCFVKKQNLLHAFSQNDSLLRFFYIVNDSNYQDARRYIANGISINENHPCGFGALHVGF</sequence>
<keyword evidence="2" id="KW-1185">Reference proteome</keyword>
<evidence type="ECO:0000313" key="1">
    <source>
        <dbReference type="EMBL" id="MES1922806.1"/>
    </source>
</evidence>
<name>A0ABV2AT06_9EUKA</name>
<dbReference type="EMBL" id="JBDODL010003774">
    <property type="protein sequence ID" value="MES1922806.1"/>
    <property type="molecule type" value="Genomic_DNA"/>
</dbReference>
<accession>A0ABV2AT06</accession>
<gene>
    <name evidence="1" type="ORF">MHBO_004329</name>
</gene>
<comment type="caution">
    <text evidence="1">The sequence shown here is derived from an EMBL/GenBank/DDBJ whole genome shotgun (WGS) entry which is preliminary data.</text>
</comment>
<dbReference type="Proteomes" id="UP001439008">
    <property type="component" value="Unassembled WGS sequence"/>
</dbReference>
<protein>
    <submittedName>
        <fullName evidence="1">Uncharacterized protein</fullName>
    </submittedName>
</protein>
<evidence type="ECO:0000313" key="2">
    <source>
        <dbReference type="Proteomes" id="UP001439008"/>
    </source>
</evidence>